<dbReference type="InterPro" id="IPR002797">
    <property type="entry name" value="Polysacc_synth"/>
</dbReference>
<evidence type="ECO:0000256" key="3">
    <source>
        <dbReference type="ARBA" id="ARBA00022692"/>
    </source>
</evidence>
<dbReference type="EMBL" id="JANFVX010000002">
    <property type="protein sequence ID" value="MCW0342926.1"/>
    <property type="molecule type" value="Genomic_DNA"/>
</dbReference>
<dbReference type="InterPro" id="IPR044550">
    <property type="entry name" value="WzxE"/>
</dbReference>
<dbReference type="Proteomes" id="UP001208888">
    <property type="component" value="Unassembled WGS sequence"/>
</dbReference>
<sequence>MKKFFSVTIFTALLTFLRMGCGLVIGKFVAIYTGPTGLALLGQLQTIANILNGIANAPAGNGIVRYTAEHSESGHENCAYWWRACSRWIIILCGIMIPLVCVTSPLLSYLLIGNKEQYPYIIIIALTLPVSAYGTMIVSILNGYQSYKYYVLTGIISVLISALIMILLTRYLGIRGALYAASFQAAIIGIVTIALCIKKTWFKIVYFYGQVTTKYMYDIRSYIIMTIASALSMPLALIIIRRLIANNCGWDVTGQWQAVWKISEAYLAVITLALSTYYLPHLSKIKDNVELKKEVFSAFKVIIPVTMLLSIGMYLCRDNIINLLFDSKFSEARSFFLVQLIGDVIKIASWLIAFPMLARGKVKWFVYSEIIFALNFIFLGGVYIHFYGAHGANYAYLTNYVMYFITIFLFFDKIIEK</sequence>
<keyword evidence="4 6" id="KW-1133">Transmembrane helix</keyword>
<dbReference type="AlphaFoldDB" id="A0AAJ1FQM2"/>
<protein>
    <submittedName>
        <fullName evidence="7">Lipid III flippase</fullName>
    </submittedName>
</protein>
<organism evidence="7 8">
    <name type="scientific">Pantoea ananas</name>
    <name type="common">Erwinia uredovora</name>
    <dbReference type="NCBI Taxonomy" id="553"/>
    <lineage>
        <taxon>Bacteria</taxon>
        <taxon>Pseudomonadati</taxon>
        <taxon>Pseudomonadota</taxon>
        <taxon>Gammaproteobacteria</taxon>
        <taxon>Enterobacterales</taxon>
        <taxon>Erwiniaceae</taxon>
        <taxon>Pantoea</taxon>
    </lineage>
</organism>
<evidence type="ECO:0000256" key="4">
    <source>
        <dbReference type="ARBA" id="ARBA00022989"/>
    </source>
</evidence>
<reference evidence="7" key="1">
    <citation type="submission" date="2022-06" db="EMBL/GenBank/DDBJ databases">
        <title>Dynamics of rice microbiomes reveals core vertical transmitted seed endophytes.</title>
        <authorList>
            <person name="Liao K."/>
            <person name="Zhang X."/>
        </authorList>
    </citation>
    <scope>NUCLEOTIDE SEQUENCE</scope>
    <source>
        <strain evidence="7">JT1-17</strain>
    </source>
</reference>
<feature type="transmembrane region" description="Helical" evidence="6">
    <location>
        <begin position="394"/>
        <end position="411"/>
    </location>
</feature>
<feature type="transmembrane region" description="Helical" evidence="6">
    <location>
        <begin position="364"/>
        <end position="388"/>
    </location>
</feature>
<keyword evidence="3 6" id="KW-0812">Transmembrane</keyword>
<feature type="transmembrane region" description="Helical" evidence="6">
    <location>
        <begin position="335"/>
        <end position="357"/>
    </location>
</feature>
<dbReference type="RefSeq" id="WP_028724865.1">
    <property type="nucleotide sequence ID" value="NZ_JANFVX010000002.1"/>
</dbReference>
<dbReference type="GO" id="GO:0005886">
    <property type="term" value="C:plasma membrane"/>
    <property type="evidence" value="ECO:0007669"/>
    <property type="project" value="UniProtKB-SubCell"/>
</dbReference>
<dbReference type="PANTHER" id="PTHR30250:SF30">
    <property type="entry name" value="LIPID III FLIPPASE"/>
    <property type="match status" value="1"/>
</dbReference>
<dbReference type="Pfam" id="PF01943">
    <property type="entry name" value="Polysacc_synt"/>
    <property type="match status" value="1"/>
</dbReference>
<keyword evidence="5 6" id="KW-0472">Membrane</keyword>
<feature type="transmembrane region" description="Helical" evidence="6">
    <location>
        <begin position="295"/>
        <end position="315"/>
    </location>
</feature>
<evidence type="ECO:0000313" key="8">
    <source>
        <dbReference type="Proteomes" id="UP001208888"/>
    </source>
</evidence>
<evidence type="ECO:0000256" key="2">
    <source>
        <dbReference type="ARBA" id="ARBA00022475"/>
    </source>
</evidence>
<proteinExistence type="predicted"/>
<dbReference type="GO" id="GO:0009246">
    <property type="term" value="P:enterobacterial common antigen biosynthetic process"/>
    <property type="evidence" value="ECO:0007669"/>
    <property type="project" value="InterPro"/>
</dbReference>
<feature type="transmembrane region" description="Helical" evidence="6">
    <location>
        <begin position="222"/>
        <end position="245"/>
    </location>
</feature>
<dbReference type="CDD" id="cd13125">
    <property type="entry name" value="MATE_like_10"/>
    <property type="match status" value="1"/>
</dbReference>
<comment type="subcellular location">
    <subcellularLocation>
        <location evidence="1">Cell membrane</location>
        <topology evidence="1">Multi-pass membrane protein</topology>
    </subcellularLocation>
</comment>
<feature type="transmembrane region" description="Helical" evidence="6">
    <location>
        <begin position="265"/>
        <end position="283"/>
    </location>
</feature>
<gene>
    <name evidence="7" type="ORF">NB703_001019</name>
</gene>
<evidence type="ECO:0000256" key="1">
    <source>
        <dbReference type="ARBA" id="ARBA00004651"/>
    </source>
</evidence>
<feature type="transmembrane region" description="Helical" evidence="6">
    <location>
        <begin position="118"/>
        <end position="142"/>
    </location>
</feature>
<evidence type="ECO:0000313" key="7">
    <source>
        <dbReference type="EMBL" id="MCW0342926.1"/>
    </source>
</evidence>
<evidence type="ECO:0000256" key="6">
    <source>
        <dbReference type="SAM" id="Phobius"/>
    </source>
</evidence>
<accession>A0AAJ1FQM2</accession>
<dbReference type="PANTHER" id="PTHR30250">
    <property type="entry name" value="PST FAMILY PREDICTED COLANIC ACID TRANSPORTER"/>
    <property type="match status" value="1"/>
</dbReference>
<feature type="transmembrane region" description="Helical" evidence="6">
    <location>
        <begin position="88"/>
        <end position="112"/>
    </location>
</feature>
<name>A0AAJ1FQM2_PANAN</name>
<comment type="caution">
    <text evidence="7">The sequence shown here is derived from an EMBL/GenBank/DDBJ whole genome shotgun (WGS) entry which is preliminary data.</text>
</comment>
<feature type="transmembrane region" description="Helical" evidence="6">
    <location>
        <begin position="177"/>
        <end position="197"/>
    </location>
</feature>
<keyword evidence="2" id="KW-1003">Cell membrane</keyword>
<dbReference type="InterPro" id="IPR050833">
    <property type="entry name" value="Poly_Biosynth_Transport"/>
</dbReference>
<feature type="transmembrane region" description="Helical" evidence="6">
    <location>
        <begin position="149"/>
        <end position="171"/>
    </location>
</feature>
<evidence type="ECO:0000256" key="5">
    <source>
        <dbReference type="ARBA" id="ARBA00023136"/>
    </source>
</evidence>